<gene>
    <name evidence="7" type="primary">Tmf1</name>
    <name evidence="7" type="ORF">CISJUN_R09280</name>
</gene>
<keyword evidence="8" id="KW-1185">Reference proteome</keyword>
<feature type="compositionally biased region" description="Low complexity" evidence="5">
    <location>
        <begin position="316"/>
        <end position="329"/>
    </location>
</feature>
<dbReference type="GO" id="GO:0005794">
    <property type="term" value="C:Golgi apparatus"/>
    <property type="evidence" value="ECO:0007669"/>
    <property type="project" value="UniProtKB-SubCell"/>
</dbReference>
<feature type="compositionally biased region" description="Low complexity" evidence="5">
    <location>
        <begin position="210"/>
        <end position="221"/>
    </location>
</feature>
<feature type="region of interest" description="Disordered" evidence="5">
    <location>
        <begin position="297"/>
        <end position="371"/>
    </location>
</feature>
<comment type="subcellular location">
    <subcellularLocation>
        <location evidence="1">Golgi apparatus</location>
    </subcellularLocation>
</comment>
<protein>
    <submittedName>
        <fullName evidence="7">TMF1 factor</fullName>
    </submittedName>
</protein>
<dbReference type="InterPro" id="IPR052602">
    <property type="entry name" value="Growth_transcription_reg"/>
</dbReference>
<evidence type="ECO:0000259" key="6">
    <source>
        <dbReference type="Pfam" id="PF12325"/>
    </source>
</evidence>
<feature type="compositionally biased region" description="Basic and acidic residues" evidence="5">
    <location>
        <begin position="332"/>
        <end position="343"/>
    </location>
</feature>
<name>A0A7L1QI57_9PASS</name>
<accession>A0A7L1QI57</accession>
<evidence type="ECO:0000256" key="4">
    <source>
        <dbReference type="SAM" id="Coils"/>
    </source>
</evidence>
<evidence type="ECO:0000256" key="5">
    <source>
        <dbReference type="SAM" id="MobiDB-lite"/>
    </source>
</evidence>
<evidence type="ECO:0000256" key="2">
    <source>
        <dbReference type="ARBA" id="ARBA00023034"/>
    </source>
</evidence>
<feature type="compositionally biased region" description="Basic and acidic residues" evidence="5">
    <location>
        <begin position="133"/>
        <end position="148"/>
    </location>
</feature>
<organism evidence="7 8">
    <name type="scientific">Cisticola juncidis</name>
    <dbReference type="NCBI Taxonomy" id="52622"/>
    <lineage>
        <taxon>Eukaryota</taxon>
        <taxon>Metazoa</taxon>
        <taxon>Chordata</taxon>
        <taxon>Craniata</taxon>
        <taxon>Vertebrata</taxon>
        <taxon>Euteleostomi</taxon>
        <taxon>Archelosauria</taxon>
        <taxon>Archosauria</taxon>
        <taxon>Dinosauria</taxon>
        <taxon>Saurischia</taxon>
        <taxon>Theropoda</taxon>
        <taxon>Coelurosauria</taxon>
        <taxon>Aves</taxon>
        <taxon>Neognathae</taxon>
        <taxon>Neoaves</taxon>
        <taxon>Telluraves</taxon>
        <taxon>Australaves</taxon>
        <taxon>Passeriformes</taxon>
        <taxon>Sylvioidea</taxon>
        <taxon>Cisticolidae</taxon>
        <taxon>Cisticola</taxon>
    </lineage>
</organism>
<dbReference type="InterPro" id="IPR022092">
    <property type="entry name" value="TMF_DNA-bd"/>
</dbReference>
<feature type="compositionally biased region" description="Polar residues" evidence="5">
    <location>
        <begin position="1"/>
        <end position="32"/>
    </location>
</feature>
<feature type="non-terminal residue" evidence="7">
    <location>
        <position position="1059"/>
    </location>
</feature>
<dbReference type="PANTHER" id="PTHR46515">
    <property type="entry name" value="TATA ELEMENT MODULATORY FACTOR TMF1"/>
    <property type="match status" value="1"/>
</dbReference>
<feature type="coiled-coil region" evidence="4">
    <location>
        <begin position="952"/>
        <end position="1056"/>
    </location>
</feature>
<dbReference type="EMBL" id="VXBR01004380">
    <property type="protein sequence ID" value="NXO24293.1"/>
    <property type="molecule type" value="Genomic_DNA"/>
</dbReference>
<keyword evidence="2" id="KW-0333">Golgi apparatus</keyword>
<feature type="compositionally biased region" description="Basic and acidic residues" evidence="5">
    <location>
        <begin position="76"/>
        <end position="89"/>
    </location>
</feature>
<feature type="coiled-coil region" evidence="4">
    <location>
        <begin position="773"/>
        <end position="866"/>
    </location>
</feature>
<sequence length="1059" mass="118044">GTNSLLSGGWDTSSWGLSSNAEPQNQPASPTAITKPVRRTVVDESENFFSAFLSPTDVQSIQKNPVVSKPPAKSQRPKEEVKSTLKESQHSSQLEGAVTAEAEVKDSSVAVLDLKSLDIPKEKIEENAVLESDAQHEESTSEVTDKKVSALNFEEPEDSPTEKSSVGGDGAAGAPEGPSQPLGAGTKDLGLEGKERKTEDRQSNTPSPPISTFSSGTSTTSDIEVLDHESVISESSVSSRQEAADSKSSLHLMQTSFQLLSTSACADYNRLEDFQKMTESCGSSDAFERIDSFSVQSLDSRSVSEINSDDELSGRASASASVAVSPSVPKTEMPEAPKNKSENLSDAPVLHAEEAEMEESGRSATPVNSEQPDVVLVAAVQTVEEQVVKEEAEPQQDAGEQLVEEDTEKQEFKKMIDSLTEKLEKREIQLLSTSKERARLEEAYDNLKDEMFRMKEESSSLSSLKEEFAQRIADAEKKLQVACKERDAAKKEVKTVKEELATRLNTNETAELLKEKEEQIKGLMEEGEKLSKQQLHNSNIIKKLRAKEKERENVNTKQSKKIKELEEELQHLKQVLDGKEDLEKQHRDSIKQLNSVVERQEKDLAKLQAQVEELEERNRSVQAALDSAYKELADLHKANATKDSEAQEAALSREMKAKEELGLALEKAQEEARQQQEALAIQVADLRLALQRAEQQAARKEDYLRQEIGELQQRLQEAESRNQELSQSVTSATRPLLRQIENLQATLGAQTSAWEKLEKNLSDRLGESQTLLAAAAERERAATEELLANKIQMSSSESQNSLLRQENSRLQAQLEVERNKLKKMENENSRYEVELEGLKAEYAKTLEDAKKEKALLATQLEMEKMKVEQERKKAILVQEAAKEKDRKSFTVETVSSTPSMSRSSSISGVDMAGLQTSFVSQDDPHDHSFGPIAPSGSNLYDAIRMGSGSSIIENLQSQLKLREGEISHLQLEIGNLEKTRSIMAEELVKLTNQNDELEEKVKEIPKLRTQLKDLDQRYNTILQMYGEKAEEAEELRLDLEDVKNMYKTQIDELLQQRQN</sequence>
<dbReference type="Pfam" id="PF12329">
    <property type="entry name" value="TMF_DNA_bd"/>
    <property type="match status" value="1"/>
</dbReference>
<feature type="compositionally biased region" description="Basic and acidic residues" evidence="5">
    <location>
        <begin position="115"/>
        <end position="126"/>
    </location>
</feature>
<proteinExistence type="predicted"/>
<dbReference type="InterPro" id="IPR022091">
    <property type="entry name" value="TMF_TATA-bd"/>
</dbReference>
<dbReference type="GO" id="GO:0005783">
    <property type="term" value="C:endoplasmic reticulum"/>
    <property type="evidence" value="ECO:0007669"/>
    <property type="project" value="TreeGrafter"/>
</dbReference>
<feature type="region of interest" description="Disordered" evidence="5">
    <location>
        <begin position="387"/>
        <end position="409"/>
    </location>
</feature>
<evidence type="ECO:0000256" key="1">
    <source>
        <dbReference type="ARBA" id="ARBA00004555"/>
    </source>
</evidence>
<feature type="domain" description="TATA element modulatory factor 1 TATA binding" evidence="6">
    <location>
        <begin position="944"/>
        <end position="1053"/>
    </location>
</feature>
<feature type="compositionally biased region" description="Basic and acidic residues" evidence="5">
    <location>
        <begin position="189"/>
        <end position="202"/>
    </location>
</feature>
<dbReference type="Pfam" id="PF12325">
    <property type="entry name" value="TMF_TATA_bd"/>
    <property type="match status" value="1"/>
</dbReference>
<evidence type="ECO:0000313" key="8">
    <source>
        <dbReference type="Proteomes" id="UP000546986"/>
    </source>
</evidence>
<keyword evidence="3 4" id="KW-0175">Coiled coil</keyword>
<feature type="region of interest" description="Disordered" evidence="5">
    <location>
        <begin position="61"/>
        <end position="248"/>
    </location>
</feature>
<feature type="non-terminal residue" evidence="7">
    <location>
        <position position="1"/>
    </location>
</feature>
<evidence type="ECO:0000256" key="3">
    <source>
        <dbReference type="ARBA" id="ARBA00023054"/>
    </source>
</evidence>
<dbReference type="PANTHER" id="PTHR46515:SF1">
    <property type="entry name" value="TATA ELEMENT MODULATORY FACTOR"/>
    <property type="match status" value="1"/>
</dbReference>
<feature type="region of interest" description="Disordered" evidence="5">
    <location>
        <begin position="1"/>
        <end position="35"/>
    </location>
</feature>
<comment type="caution">
    <text evidence="7">The sequence shown here is derived from an EMBL/GenBank/DDBJ whole genome shotgun (WGS) entry which is preliminary data.</text>
</comment>
<feature type="compositionally biased region" description="Polar residues" evidence="5">
    <location>
        <begin position="362"/>
        <end position="371"/>
    </location>
</feature>
<dbReference type="Proteomes" id="UP000546986">
    <property type="component" value="Unassembled WGS sequence"/>
</dbReference>
<evidence type="ECO:0000313" key="7">
    <source>
        <dbReference type="EMBL" id="NXO24293.1"/>
    </source>
</evidence>
<dbReference type="AlphaFoldDB" id="A0A7L1QI57"/>
<feature type="compositionally biased region" description="Polar residues" evidence="5">
    <location>
        <begin position="297"/>
        <end position="306"/>
    </location>
</feature>
<reference evidence="7 8" key="1">
    <citation type="submission" date="2019-09" db="EMBL/GenBank/DDBJ databases">
        <title>Bird 10,000 Genomes (B10K) Project - Family phase.</title>
        <authorList>
            <person name="Zhang G."/>
        </authorList>
    </citation>
    <scope>NUCLEOTIDE SEQUENCE [LARGE SCALE GENOMIC DNA]</scope>
    <source>
        <strain evidence="7">B10K-DU-002-30</strain>
        <tissue evidence="7">Muscle</tissue>
    </source>
</reference>